<keyword evidence="1" id="KW-1133">Transmembrane helix</keyword>
<evidence type="ECO:0000313" key="3">
    <source>
        <dbReference type="Proteomes" id="UP000177494"/>
    </source>
</evidence>
<keyword evidence="1" id="KW-0472">Membrane</keyword>
<accession>A0A1F8H7N1</accession>
<gene>
    <name evidence="2" type="ORF">A3I32_01400</name>
</gene>
<dbReference type="EMBL" id="MGKU01000002">
    <property type="protein sequence ID" value="OGN32956.1"/>
    <property type="molecule type" value="Genomic_DNA"/>
</dbReference>
<protein>
    <submittedName>
        <fullName evidence="2">Uncharacterized protein</fullName>
    </submittedName>
</protein>
<dbReference type="AlphaFoldDB" id="A0A1F8H7N1"/>
<evidence type="ECO:0000256" key="1">
    <source>
        <dbReference type="SAM" id="Phobius"/>
    </source>
</evidence>
<reference evidence="2 3" key="1">
    <citation type="journal article" date="2016" name="Nat. Commun.">
        <title>Thousands of microbial genomes shed light on interconnected biogeochemical processes in an aquifer system.</title>
        <authorList>
            <person name="Anantharaman K."/>
            <person name="Brown C.T."/>
            <person name="Hug L.A."/>
            <person name="Sharon I."/>
            <person name="Castelle C.J."/>
            <person name="Probst A.J."/>
            <person name="Thomas B.C."/>
            <person name="Singh A."/>
            <person name="Wilkins M.J."/>
            <person name="Karaoz U."/>
            <person name="Brodie E.L."/>
            <person name="Williams K.H."/>
            <person name="Hubbard S.S."/>
            <person name="Banfield J.F."/>
        </authorList>
    </citation>
    <scope>NUCLEOTIDE SEQUENCE [LARGE SCALE GENOMIC DNA]</scope>
</reference>
<comment type="caution">
    <text evidence="2">The sequence shown here is derived from an EMBL/GenBank/DDBJ whole genome shotgun (WGS) entry which is preliminary data.</text>
</comment>
<organism evidence="2 3">
    <name type="scientific">Candidatus Yanofskybacteria bacterium RIFCSPLOWO2_02_FULL_45_10</name>
    <dbReference type="NCBI Taxonomy" id="1802706"/>
    <lineage>
        <taxon>Bacteria</taxon>
        <taxon>Candidatus Yanofskyibacteriota</taxon>
    </lineage>
</organism>
<proteinExistence type="predicted"/>
<sequence length="112" mass="12861">MAEIRKGEEVTIKRLTFRHKYEIVVGTGGLASVIVAVFYDFNHPDVPIFLNREQCEKKVADRKETLYNQTEIRVALDRWPEAQIRPLFMVSTCGSGFALRATIHDPNKPDKK</sequence>
<feature type="transmembrane region" description="Helical" evidence="1">
    <location>
        <begin position="21"/>
        <end position="39"/>
    </location>
</feature>
<keyword evidence="1" id="KW-0812">Transmembrane</keyword>
<evidence type="ECO:0000313" key="2">
    <source>
        <dbReference type="EMBL" id="OGN32956.1"/>
    </source>
</evidence>
<dbReference type="STRING" id="1802706.A3I32_01400"/>
<name>A0A1F8H7N1_9BACT</name>
<dbReference type="Proteomes" id="UP000177494">
    <property type="component" value="Unassembled WGS sequence"/>
</dbReference>